<dbReference type="HAMAP" id="MF_00188">
    <property type="entry name" value="Pept_M48_protease_HtpX"/>
    <property type="match status" value="1"/>
</dbReference>
<keyword evidence="14" id="KW-1185">Reference proteome</keyword>
<name>G0EGQ0_PYRF1</name>
<keyword evidence="7 11" id="KW-0862">Zinc</keyword>
<dbReference type="KEGG" id="pfm:Pyrfu_1340"/>
<proteinExistence type="inferred from homology"/>
<sequence>MLWVVGYWLEMLVLGLVLGLVVGLAANSSVVRGLLRNPRSLGELRLMMIVIAVATVLVGVGLVGLVAEYLGLGVTPALLAAGVAVFMLLQWLFSPVIINAIYGVHEAGPELEWLRVEVERLARESGLRSPPKLVVADMDAPNAFAYGSPLFGNYVAVTRGLLHLLPREEIIAVIGHEIGHLKHRDVVAILALATIPAIVYFMGRALLHYAWWAGGSRDERASPATLFAVGAALVALGFLLHLVVQHFSRLREYYADAHSALVTGAPRLLQRALARLYAAYHSVPRYRDEISAKGFTTYLFIVSGLLEPLYTPWSGDIDTLVEELKRTEPSVLEELFSTHPPIPKRLRFLDALAERLSSL</sequence>
<dbReference type="InterPro" id="IPR001915">
    <property type="entry name" value="Peptidase_M48"/>
</dbReference>
<dbReference type="EMBL" id="CP002838">
    <property type="protein sequence ID" value="AEM39198.1"/>
    <property type="molecule type" value="Genomic_DNA"/>
</dbReference>
<dbReference type="Proteomes" id="UP000001037">
    <property type="component" value="Chromosome"/>
</dbReference>
<dbReference type="FunCoup" id="G0EGQ0">
    <property type="interactions" value="59"/>
</dbReference>
<feature type="transmembrane region" description="Helical" evidence="11">
    <location>
        <begin position="46"/>
        <end position="67"/>
    </location>
</feature>
<dbReference type="InterPro" id="IPR050083">
    <property type="entry name" value="HtpX_protease"/>
</dbReference>
<keyword evidence="5 11" id="KW-0479">Metal-binding</keyword>
<evidence type="ECO:0000313" key="13">
    <source>
        <dbReference type="EMBL" id="AEM39198.1"/>
    </source>
</evidence>
<dbReference type="GO" id="GO:0008270">
    <property type="term" value="F:zinc ion binding"/>
    <property type="evidence" value="ECO:0007669"/>
    <property type="project" value="UniProtKB-UniRule"/>
</dbReference>
<reference evidence="13 14" key="1">
    <citation type="journal article" date="2011" name="Stand. Genomic Sci.">
        <title>Complete genome sequence of the hyperthermophilic chemolithoautotroph Pyrolobus fumarii type strain (1A).</title>
        <authorList>
            <person name="Anderson I."/>
            <person name="Goker M."/>
            <person name="Nolan M."/>
            <person name="Lucas S."/>
            <person name="Hammon N."/>
            <person name="Deshpande S."/>
            <person name="Cheng J.F."/>
            <person name="Tapia R."/>
            <person name="Han C."/>
            <person name="Goodwin L."/>
            <person name="Pitluck S."/>
            <person name="Huntemann M."/>
            <person name="Liolios K."/>
            <person name="Ivanova N."/>
            <person name="Pagani I."/>
            <person name="Mavromatis K."/>
            <person name="Ovchinikova G."/>
            <person name="Pati A."/>
            <person name="Chen A."/>
            <person name="Palaniappan K."/>
            <person name="Land M."/>
            <person name="Hauser L."/>
            <person name="Brambilla E.M."/>
            <person name="Huber H."/>
            <person name="Yasawong M."/>
            <person name="Rohde M."/>
            <person name="Spring S."/>
            <person name="Abt B."/>
            <person name="Sikorski J."/>
            <person name="Wirth R."/>
            <person name="Detter J.C."/>
            <person name="Woyke T."/>
            <person name="Bristow J."/>
            <person name="Eisen J.A."/>
            <person name="Markowitz V."/>
            <person name="Hugenholtz P."/>
            <person name="Kyrpides N.C."/>
            <person name="Klenk H.P."/>
            <person name="Lapidus A."/>
        </authorList>
    </citation>
    <scope>NUCLEOTIDE SEQUENCE [LARGE SCALE GENOMIC DNA]</scope>
    <source>
        <strain evidence="14">DSM 11204 / 1A</strain>
    </source>
</reference>
<dbReference type="eggNOG" id="arCOG01331">
    <property type="taxonomic scope" value="Archaea"/>
</dbReference>
<dbReference type="PANTHER" id="PTHR43221">
    <property type="entry name" value="PROTEASE HTPX"/>
    <property type="match status" value="1"/>
</dbReference>
<feature type="transmembrane region" description="Helical" evidence="11">
    <location>
        <begin position="186"/>
        <end position="212"/>
    </location>
</feature>
<comment type="cofactor">
    <cofactor evidence="11">
        <name>Zn(2+)</name>
        <dbReference type="ChEBI" id="CHEBI:29105"/>
    </cofactor>
    <text evidence="11">Binds 1 zinc ion per subunit.</text>
</comment>
<keyword evidence="3 11" id="KW-0645">Protease</keyword>
<evidence type="ECO:0000256" key="10">
    <source>
        <dbReference type="ARBA" id="ARBA00023136"/>
    </source>
</evidence>
<keyword evidence="6 11" id="KW-0378">Hydrolase</keyword>
<keyword evidence="10 11" id="KW-0472">Membrane</keyword>
<evidence type="ECO:0000256" key="7">
    <source>
        <dbReference type="ARBA" id="ARBA00022833"/>
    </source>
</evidence>
<evidence type="ECO:0000256" key="11">
    <source>
        <dbReference type="HAMAP-Rule" id="MF_00188"/>
    </source>
</evidence>
<feature type="binding site" evidence="11">
    <location>
        <position position="180"/>
    </location>
    <ligand>
        <name>Zn(2+)</name>
        <dbReference type="ChEBI" id="CHEBI:29105"/>
        <note>catalytic</note>
    </ligand>
</feature>
<evidence type="ECO:0000256" key="4">
    <source>
        <dbReference type="ARBA" id="ARBA00022692"/>
    </source>
</evidence>
<keyword evidence="2 11" id="KW-1003">Cell membrane</keyword>
<dbReference type="Pfam" id="PF01435">
    <property type="entry name" value="Peptidase_M48"/>
    <property type="match status" value="1"/>
</dbReference>
<evidence type="ECO:0000256" key="2">
    <source>
        <dbReference type="ARBA" id="ARBA00022475"/>
    </source>
</evidence>
<dbReference type="HOGENOM" id="CLU_042266_4_2_2"/>
<feature type="binding site" evidence="11">
    <location>
        <position position="252"/>
    </location>
    <ligand>
        <name>Zn(2+)</name>
        <dbReference type="ChEBI" id="CHEBI:29105"/>
        <note>catalytic</note>
    </ligand>
</feature>
<dbReference type="Gene3D" id="3.30.2010.10">
    <property type="entry name" value="Metalloproteases ('zincins'), catalytic domain"/>
    <property type="match status" value="1"/>
</dbReference>
<organism evidence="13 14">
    <name type="scientific">Pyrolobus fumarii (strain DSM 11204 / 1A)</name>
    <dbReference type="NCBI Taxonomy" id="694429"/>
    <lineage>
        <taxon>Archaea</taxon>
        <taxon>Thermoproteota</taxon>
        <taxon>Thermoprotei</taxon>
        <taxon>Desulfurococcales</taxon>
        <taxon>Pyrodictiaceae</taxon>
        <taxon>Pyrolobus</taxon>
    </lineage>
</organism>
<dbReference type="GO" id="GO:0006508">
    <property type="term" value="P:proteolysis"/>
    <property type="evidence" value="ECO:0007669"/>
    <property type="project" value="UniProtKB-KW"/>
</dbReference>
<feature type="transmembrane region" description="Helical" evidence="11">
    <location>
        <begin position="73"/>
        <end position="93"/>
    </location>
</feature>
<evidence type="ECO:0000313" key="14">
    <source>
        <dbReference type="Proteomes" id="UP000001037"/>
    </source>
</evidence>
<evidence type="ECO:0000256" key="8">
    <source>
        <dbReference type="ARBA" id="ARBA00022989"/>
    </source>
</evidence>
<feature type="domain" description="Peptidase M48" evidence="12">
    <location>
        <begin position="112"/>
        <end position="352"/>
    </location>
</feature>
<feature type="active site" evidence="11">
    <location>
        <position position="177"/>
    </location>
</feature>
<dbReference type="InterPro" id="IPR022919">
    <property type="entry name" value="Pept_M48_protease_HtpX"/>
</dbReference>
<accession>G0EGQ0</accession>
<evidence type="ECO:0000256" key="5">
    <source>
        <dbReference type="ARBA" id="ARBA00022723"/>
    </source>
</evidence>
<keyword evidence="9 11" id="KW-0482">Metalloprotease</keyword>
<evidence type="ECO:0000256" key="3">
    <source>
        <dbReference type="ARBA" id="ARBA00022670"/>
    </source>
</evidence>
<dbReference type="InParanoid" id="G0EGQ0"/>
<protein>
    <recommendedName>
        <fullName evidence="11">Protease HtpX homolog</fullName>
        <ecNumber evidence="11">3.4.24.-</ecNumber>
    </recommendedName>
</protein>
<dbReference type="AlphaFoldDB" id="G0EGQ0"/>
<dbReference type="CDD" id="cd07338">
    <property type="entry name" value="M48B_HtpX_like"/>
    <property type="match status" value="1"/>
</dbReference>
<evidence type="ECO:0000259" key="12">
    <source>
        <dbReference type="Pfam" id="PF01435"/>
    </source>
</evidence>
<feature type="transmembrane region" description="Helical" evidence="11">
    <location>
        <begin position="224"/>
        <end position="244"/>
    </location>
</feature>
<evidence type="ECO:0000256" key="1">
    <source>
        <dbReference type="ARBA" id="ARBA00009779"/>
    </source>
</evidence>
<evidence type="ECO:0000256" key="6">
    <source>
        <dbReference type="ARBA" id="ARBA00022801"/>
    </source>
</evidence>
<keyword evidence="4 11" id="KW-0812">Transmembrane</keyword>
<dbReference type="PANTHER" id="PTHR43221:SF2">
    <property type="entry name" value="PROTEASE HTPX HOMOLOG"/>
    <property type="match status" value="1"/>
</dbReference>
<keyword evidence="8 11" id="KW-1133">Transmembrane helix</keyword>
<gene>
    <name evidence="11" type="primary">htpX</name>
    <name evidence="13" type="ordered locus">Pyrfu_1340</name>
</gene>
<feature type="transmembrane region" description="Helical" evidence="11">
    <location>
        <begin position="6"/>
        <end position="26"/>
    </location>
</feature>
<comment type="subcellular location">
    <subcellularLocation>
        <location evidence="11">Cell membrane</location>
        <topology evidence="11">Multi-pass membrane protein</topology>
    </subcellularLocation>
</comment>
<dbReference type="EC" id="3.4.24.-" evidence="11"/>
<dbReference type="STRING" id="694429.Pyrfu_1340"/>
<dbReference type="GO" id="GO:0005886">
    <property type="term" value="C:plasma membrane"/>
    <property type="evidence" value="ECO:0007669"/>
    <property type="project" value="UniProtKB-SubCell"/>
</dbReference>
<feature type="binding site" evidence="11">
    <location>
        <position position="176"/>
    </location>
    <ligand>
        <name>Zn(2+)</name>
        <dbReference type="ChEBI" id="CHEBI:29105"/>
        <note>catalytic</note>
    </ligand>
</feature>
<evidence type="ECO:0000256" key="9">
    <source>
        <dbReference type="ARBA" id="ARBA00023049"/>
    </source>
</evidence>
<comment type="similarity">
    <text evidence="1 11">Belongs to the peptidase M48B family.</text>
</comment>
<dbReference type="GO" id="GO:0004222">
    <property type="term" value="F:metalloendopeptidase activity"/>
    <property type="evidence" value="ECO:0007669"/>
    <property type="project" value="UniProtKB-UniRule"/>
</dbReference>